<gene>
    <name evidence="1" type="ORF">EJF14_20675</name>
</gene>
<accession>A0ACD0WH24</accession>
<name>A0ACD0WH24_CLALS</name>
<evidence type="ECO:0000313" key="1">
    <source>
        <dbReference type="EMBL" id="QFZ26757.1"/>
    </source>
</evidence>
<dbReference type="EMBL" id="CP038485">
    <property type="protein sequence ID" value="QFZ26757.1"/>
    <property type="molecule type" value="Genomic_DNA"/>
</dbReference>
<keyword evidence="2" id="KW-1185">Reference proteome</keyword>
<reference evidence="2" key="1">
    <citation type="journal article" date="2019" name="MBio">
        <title>Comparative genomics for the elucidation of multidrug resistance (MDR) in Candida lusitaniae.</title>
        <authorList>
            <person name="Kannan A."/>
            <person name="Asner S.A."/>
            <person name="Trachsel E."/>
            <person name="Kelly S."/>
            <person name="Parker J."/>
            <person name="Sanglard D."/>
        </authorList>
    </citation>
    <scope>NUCLEOTIDE SEQUENCE [LARGE SCALE GENOMIC DNA]</scope>
    <source>
        <strain evidence="2">P1</strain>
    </source>
</reference>
<evidence type="ECO:0000313" key="2">
    <source>
        <dbReference type="Proteomes" id="UP000326582"/>
    </source>
</evidence>
<proteinExistence type="predicted"/>
<dbReference type="Proteomes" id="UP000326582">
    <property type="component" value="Chromosome 2"/>
</dbReference>
<organism evidence="1 2">
    <name type="scientific">Clavispora lusitaniae</name>
    <name type="common">Candida lusitaniae</name>
    <dbReference type="NCBI Taxonomy" id="36911"/>
    <lineage>
        <taxon>Eukaryota</taxon>
        <taxon>Fungi</taxon>
        <taxon>Dikarya</taxon>
        <taxon>Ascomycota</taxon>
        <taxon>Saccharomycotina</taxon>
        <taxon>Pichiomycetes</taxon>
        <taxon>Metschnikowiaceae</taxon>
        <taxon>Clavispora</taxon>
    </lineage>
</organism>
<sequence>MGCFELREKYSVHFLLRYISVLFFVAYFSSRFLNFMYFSFMRPSIAVVRSYSFCLRDRSRDLPMFSCSAKKAPPILAYRFSPCNSAHIPVNVSIYRRENNANQSFVEVYRLLGPISAYVAFWYETCIQGFSFSLSISSSQFAIPCTGPNGVPHCKPRLIELGPCIVEKYAFNNGLFKIEHESEH</sequence>
<protein>
    <submittedName>
        <fullName evidence="1">Uncharacterized protein</fullName>
    </submittedName>
</protein>